<feature type="compositionally biased region" description="Basic and acidic residues" evidence="1">
    <location>
        <begin position="547"/>
        <end position="558"/>
    </location>
</feature>
<evidence type="ECO:0000256" key="1">
    <source>
        <dbReference type="SAM" id="MobiDB-lite"/>
    </source>
</evidence>
<feature type="region of interest" description="Disordered" evidence="1">
    <location>
        <begin position="519"/>
        <end position="598"/>
    </location>
</feature>
<feature type="region of interest" description="Disordered" evidence="1">
    <location>
        <begin position="107"/>
        <end position="141"/>
    </location>
</feature>
<feature type="region of interest" description="Disordered" evidence="1">
    <location>
        <begin position="274"/>
        <end position="330"/>
    </location>
</feature>
<feature type="region of interest" description="Disordered" evidence="1">
    <location>
        <begin position="1"/>
        <end position="36"/>
    </location>
</feature>
<feature type="compositionally biased region" description="Basic and acidic residues" evidence="1">
    <location>
        <begin position="274"/>
        <end position="285"/>
    </location>
</feature>
<feature type="compositionally biased region" description="Low complexity" evidence="1">
    <location>
        <begin position="303"/>
        <end position="330"/>
    </location>
</feature>
<gene>
    <name evidence="2" type="ORF">QE152_g23290</name>
</gene>
<dbReference type="EMBL" id="JASPKY010000230">
    <property type="protein sequence ID" value="KAK9718263.1"/>
    <property type="molecule type" value="Genomic_DNA"/>
</dbReference>
<feature type="compositionally biased region" description="Basic residues" evidence="1">
    <location>
        <begin position="1"/>
        <end position="10"/>
    </location>
</feature>
<protein>
    <submittedName>
        <fullName evidence="2">Uncharacterized protein</fullName>
    </submittedName>
</protein>
<feature type="compositionally biased region" description="Polar residues" evidence="1">
    <location>
        <begin position="222"/>
        <end position="236"/>
    </location>
</feature>
<sequence>MGKKTRKTRWRTLPIADESDSEESNTLSGSHHHHQIAKNYHHRPFYSKFTYSSQSTPTKRYQYEPKSTRSSSTASENKITFNEDEYTKITTPRQDVLFKKGYLSKPKNYQTQTSTGNSTASTGNSTGNGTPDHQSADGAEGTDLEYESQFVFPNAFVDHNGIYYINNETTSSEDGYSSDEAVTQIGNRLQAPKKTISYRVDESTPTVETVTSSHKLDEECPAQNTESQTENIQEETPQVTISLKETDVAQDNSRIIEEAQSQNGIEVEQLKEVKLEGEEHQKTVPEETTSTDKTNKSELALDQNQENPENNQTPTQESINTNPEQTQTNTNEGVENLVKESKFNLNAEEFVQRAYRPMELIPVDPNLQFINIHPNFVPLPLINHPLNELNPPLHFNPPFLPPGIPLNFIPGDPKLLPNFVNFVPSHFVQHTKNFEQTQTAKVEECKDKNDAPDGKSVDDRTRVDSIGEEKPEEKPVEVVEIEKVENNEKTINCVYKTDVDIAKIVSKLEEAAKEQKFYENRRQNYSSPSKFNKTPRQRYNSPYQNEYRQDSYKPYYDKRKPKRLETPATSSSDANRSETTSSNKTTPVNDGKTLNQTI</sequence>
<accession>A0AAW1KHK8</accession>
<feature type="region of interest" description="Disordered" evidence="1">
    <location>
        <begin position="51"/>
        <end position="76"/>
    </location>
</feature>
<comment type="caution">
    <text evidence="2">The sequence shown here is derived from an EMBL/GenBank/DDBJ whole genome shotgun (WGS) entry which is preliminary data.</text>
</comment>
<reference evidence="2 3" key="1">
    <citation type="journal article" date="2024" name="BMC Genomics">
        <title>De novo assembly and annotation of Popillia japonica's genome with initial clues to its potential as an invasive pest.</title>
        <authorList>
            <person name="Cucini C."/>
            <person name="Boschi S."/>
            <person name="Funari R."/>
            <person name="Cardaioli E."/>
            <person name="Iannotti N."/>
            <person name="Marturano G."/>
            <person name="Paoli F."/>
            <person name="Bruttini M."/>
            <person name="Carapelli A."/>
            <person name="Frati F."/>
            <person name="Nardi F."/>
        </authorList>
    </citation>
    <scope>NUCLEOTIDE SEQUENCE [LARGE SCALE GENOMIC DNA]</scope>
    <source>
        <strain evidence="2">DMR45628</strain>
    </source>
</reference>
<feature type="region of interest" description="Disordered" evidence="1">
    <location>
        <begin position="445"/>
        <end position="475"/>
    </location>
</feature>
<feature type="region of interest" description="Disordered" evidence="1">
    <location>
        <begin position="208"/>
        <end position="236"/>
    </location>
</feature>
<feature type="compositionally biased region" description="Polar residues" evidence="1">
    <location>
        <begin position="567"/>
        <end position="598"/>
    </location>
</feature>
<evidence type="ECO:0000313" key="3">
    <source>
        <dbReference type="Proteomes" id="UP001458880"/>
    </source>
</evidence>
<proteinExistence type="predicted"/>
<organism evidence="2 3">
    <name type="scientific">Popillia japonica</name>
    <name type="common">Japanese beetle</name>
    <dbReference type="NCBI Taxonomy" id="7064"/>
    <lineage>
        <taxon>Eukaryota</taxon>
        <taxon>Metazoa</taxon>
        <taxon>Ecdysozoa</taxon>
        <taxon>Arthropoda</taxon>
        <taxon>Hexapoda</taxon>
        <taxon>Insecta</taxon>
        <taxon>Pterygota</taxon>
        <taxon>Neoptera</taxon>
        <taxon>Endopterygota</taxon>
        <taxon>Coleoptera</taxon>
        <taxon>Polyphaga</taxon>
        <taxon>Scarabaeiformia</taxon>
        <taxon>Scarabaeidae</taxon>
        <taxon>Rutelinae</taxon>
        <taxon>Popillia</taxon>
    </lineage>
</organism>
<feature type="compositionally biased region" description="Low complexity" evidence="1">
    <location>
        <begin position="113"/>
        <end position="130"/>
    </location>
</feature>
<evidence type="ECO:0000313" key="2">
    <source>
        <dbReference type="EMBL" id="KAK9718263.1"/>
    </source>
</evidence>
<dbReference type="AlphaFoldDB" id="A0AAW1KHK8"/>
<dbReference type="Proteomes" id="UP001458880">
    <property type="component" value="Unassembled WGS sequence"/>
</dbReference>
<keyword evidence="3" id="KW-1185">Reference proteome</keyword>
<name>A0AAW1KHK8_POPJA</name>
<feature type="compositionally biased region" description="Polar residues" evidence="1">
    <location>
        <begin position="523"/>
        <end position="546"/>
    </location>
</feature>